<dbReference type="CDD" id="cd04677">
    <property type="entry name" value="NUDIX_Hydrolase"/>
    <property type="match status" value="1"/>
</dbReference>
<dbReference type="PROSITE" id="PS51462">
    <property type="entry name" value="NUDIX"/>
    <property type="match status" value="1"/>
</dbReference>
<keyword evidence="2 4" id="KW-0378">Hydrolase</keyword>
<feature type="domain" description="Nudix hydrolase" evidence="3">
    <location>
        <begin position="16"/>
        <end position="148"/>
    </location>
</feature>
<evidence type="ECO:0000256" key="1">
    <source>
        <dbReference type="ARBA" id="ARBA00001946"/>
    </source>
</evidence>
<comment type="cofactor">
    <cofactor evidence="1">
        <name>Mg(2+)</name>
        <dbReference type="ChEBI" id="CHEBI:18420"/>
    </cofactor>
</comment>
<evidence type="ECO:0000256" key="2">
    <source>
        <dbReference type="ARBA" id="ARBA00022801"/>
    </source>
</evidence>
<dbReference type="GO" id="GO:0016787">
    <property type="term" value="F:hydrolase activity"/>
    <property type="evidence" value="ECO:0007669"/>
    <property type="project" value="UniProtKB-KW"/>
</dbReference>
<dbReference type="PANTHER" id="PTHR43046">
    <property type="entry name" value="GDP-MANNOSE MANNOSYL HYDROLASE"/>
    <property type="match status" value="1"/>
</dbReference>
<keyword evidence="5" id="KW-1185">Reference proteome</keyword>
<reference evidence="5" key="1">
    <citation type="submission" date="2023-06" db="EMBL/GenBank/DDBJ databases">
        <title>Identification and characterization of horizontal gene transfer across gut microbiota members of farm animals based on homology search.</title>
        <authorList>
            <person name="Zeman M."/>
            <person name="Kubasova T."/>
            <person name="Jahodarova E."/>
            <person name="Nykrynova M."/>
            <person name="Rychlik I."/>
        </authorList>
    </citation>
    <scope>NUCLEOTIDE SEQUENCE [LARGE SCALE GENOMIC DNA]</scope>
    <source>
        <strain evidence="5">161_Gplus</strain>
    </source>
</reference>
<dbReference type="EMBL" id="JAUDDW010000047">
    <property type="protein sequence ID" value="MDM8267256.1"/>
    <property type="molecule type" value="Genomic_DNA"/>
</dbReference>
<comment type="caution">
    <text evidence="4">The sequence shown here is derived from an EMBL/GenBank/DDBJ whole genome shotgun (WGS) entry which is preliminary data.</text>
</comment>
<dbReference type="PANTHER" id="PTHR43046:SF2">
    <property type="entry name" value="8-OXO-DGTP DIPHOSPHATASE-RELATED"/>
    <property type="match status" value="1"/>
</dbReference>
<dbReference type="Proteomes" id="UP001529343">
    <property type="component" value="Unassembled WGS sequence"/>
</dbReference>
<organism evidence="4 5">
    <name type="scientific">Limosilactobacillus pontis</name>
    <dbReference type="NCBI Taxonomy" id="35787"/>
    <lineage>
        <taxon>Bacteria</taxon>
        <taxon>Bacillati</taxon>
        <taxon>Bacillota</taxon>
        <taxon>Bacilli</taxon>
        <taxon>Lactobacillales</taxon>
        <taxon>Lactobacillaceae</taxon>
        <taxon>Limosilactobacillus</taxon>
    </lineage>
</organism>
<dbReference type="Pfam" id="PF00293">
    <property type="entry name" value="NUDIX"/>
    <property type="match status" value="1"/>
</dbReference>
<dbReference type="InterPro" id="IPR000086">
    <property type="entry name" value="NUDIX_hydrolase_dom"/>
</dbReference>
<name>A0ABT7UZX2_9LACO</name>
<sequence>MAYIRKIRQLVGHQPLIMTSASGALVNEQEAVLLQERADTGDWGFPGGYMEFGETFEQTVVREFKEDAGIAVEPQRLLKILDHDTYTYPNGDVVQPVNAFYLVRRTTARQYPIKPSETVRTRYFGLHESPHFFNQQHAEMWAVLKEYLTNR</sequence>
<accession>A0ABT7UZX2</accession>
<proteinExistence type="predicted"/>
<evidence type="ECO:0000259" key="3">
    <source>
        <dbReference type="PROSITE" id="PS51462"/>
    </source>
</evidence>
<protein>
    <submittedName>
        <fullName evidence="4">NUDIX hydrolase</fullName>
    </submittedName>
</protein>
<gene>
    <name evidence="4" type="ORF">QUW44_08995</name>
</gene>
<dbReference type="RefSeq" id="WP_283593151.1">
    <property type="nucleotide sequence ID" value="NZ_JAUDDW010000047.1"/>
</dbReference>
<evidence type="ECO:0000313" key="4">
    <source>
        <dbReference type="EMBL" id="MDM8267256.1"/>
    </source>
</evidence>
<evidence type="ECO:0000313" key="5">
    <source>
        <dbReference type="Proteomes" id="UP001529343"/>
    </source>
</evidence>